<dbReference type="InterPro" id="IPR001611">
    <property type="entry name" value="Leu-rich_rpt"/>
</dbReference>
<evidence type="ECO:0000256" key="1">
    <source>
        <dbReference type="ARBA" id="ARBA00022614"/>
    </source>
</evidence>
<keyword evidence="5" id="KW-1185">Reference proteome</keyword>
<dbReference type="Proteomes" id="UP001153636">
    <property type="component" value="Chromosome 13"/>
</dbReference>
<gene>
    <name evidence="4" type="ORF">PSYICH_LOCUS3924</name>
</gene>
<dbReference type="SMART" id="SM00369">
    <property type="entry name" value="LRR_TYP"/>
    <property type="match status" value="6"/>
</dbReference>
<evidence type="ECO:0000256" key="2">
    <source>
        <dbReference type="ARBA" id="ARBA00022737"/>
    </source>
</evidence>
<dbReference type="PANTHER" id="PTHR48051">
    <property type="match status" value="1"/>
</dbReference>
<dbReference type="Pfam" id="PF00560">
    <property type="entry name" value="LRR_1"/>
    <property type="match status" value="2"/>
</dbReference>
<dbReference type="SUPFAM" id="SSF52058">
    <property type="entry name" value="L domain-like"/>
    <property type="match status" value="1"/>
</dbReference>
<evidence type="ECO:0008006" key="6">
    <source>
        <dbReference type="Google" id="ProtNLM"/>
    </source>
</evidence>
<protein>
    <recommendedName>
        <fullName evidence="6">Leucine-rich repeat protein</fullName>
    </recommendedName>
</protein>
<dbReference type="Gene3D" id="3.80.10.10">
    <property type="entry name" value="Ribonuclease Inhibitor"/>
    <property type="match status" value="2"/>
</dbReference>
<keyword evidence="1" id="KW-0433">Leucine-rich repeat</keyword>
<name>A0A9P0G5G5_9CUCU</name>
<proteinExistence type="predicted"/>
<dbReference type="OrthoDB" id="2021138at2759"/>
<organism evidence="4 5">
    <name type="scientific">Psylliodes chrysocephalus</name>
    <dbReference type="NCBI Taxonomy" id="3402493"/>
    <lineage>
        <taxon>Eukaryota</taxon>
        <taxon>Metazoa</taxon>
        <taxon>Ecdysozoa</taxon>
        <taxon>Arthropoda</taxon>
        <taxon>Hexapoda</taxon>
        <taxon>Insecta</taxon>
        <taxon>Pterygota</taxon>
        <taxon>Neoptera</taxon>
        <taxon>Endopterygota</taxon>
        <taxon>Coleoptera</taxon>
        <taxon>Polyphaga</taxon>
        <taxon>Cucujiformia</taxon>
        <taxon>Chrysomeloidea</taxon>
        <taxon>Chrysomelidae</taxon>
        <taxon>Galerucinae</taxon>
        <taxon>Alticini</taxon>
        <taxon>Psylliodes</taxon>
    </lineage>
</organism>
<feature type="region of interest" description="Disordered" evidence="3">
    <location>
        <begin position="428"/>
        <end position="451"/>
    </location>
</feature>
<accession>A0A9P0G5G5</accession>
<evidence type="ECO:0000256" key="3">
    <source>
        <dbReference type="SAM" id="MobiDB-lite"/>
    </source>
</evidence>
<evidence type="ECO:0000313" key="4">
    <source>
        <dbReference type="EMBL" id="CAH1102799.1"/>
    </source>
</evidence>
<dbReference type="InterPro" id="IPR003591">
    <property type="entry name" value="Leu-rich_rpt_typical-subtyp"/>
</dbReference>
<dbReference type="AlphaFoldDB" id="A0A9P0G5G5"/>
<keyword evidence="2" id="KW-0677">Repeat</keyword>
<dbReference type="InterPro" id="IPR050216">
    <property type="entry name" value="LRR_domain-containing"/>
</dbReference>
<sequence length="485" mass="56562">MGFVNYSTKAVVISENKEHLAVTEKTNDQENTDKILTLSEFFNNDNFAKLEKITVLELTHCQITDLPIAFENLNLKRLNISRNNLSNVPACIYSGLNYLEYLDLGHNSIQVFDMPPGCLLHIKTIKLNNNLLYMIPKWIVTFQSINLEELNFSFNKASQYTYHRNSYNMHFMKLNKLKLKNSQLIDDDFDFLKCLKNLEYLDISNKGDIFINKFHEVDNLFVKPKWKQLKILKMNNLGLSLFPEGVPWLESLSELHINENCISWFPDGIEFMVNLRVLNISQNSLVAIPDAIIKLELLEVLLASANNIEICPDFSKMVNLKTLDLYDNLLEHVQLNCDTLDSFDLDQNYISKLDFPNYDAKKKKLRDTFTKTEIRIDNQKLRYEDDITDSFKTCSDDDYGKDDVYGKDEDTSSFHTVLVNKTIFDEAEDWDSPDPIGQRHPDIDSEDDSWDGEEKRIVNKKVKVRKKVYVEDEDWMFQDVEDIQS</sequence>
<evidence type="ECO:0000313" key="5">
    <source>
        <dbReference type="Proteomes" id="UP001153636"/>
    </source>
</evidence>
<dbReference type="InterPro" id="IPR032675">
    <property type="entry name" value="LRR_dom_sf"/>
</dbReference>
<dbReference type="GO" id="GO:0005737">
    <property type="term" value="C:cytoplasm"/>
    <property type="evidence" value="ECO:0007669"/>
    <property type="project" value="TreeGrafter"/>
</dbReference>
<reference evidence="4" key="1">
    <citation type="submission" date="2022-01" db="EMBL/GenBank/DDBJ databases">
        <authorList>
            <person name="King R."/>
        </authorList>
    </citation>
    <scope>NUCLEOTIDE SEQUENCE</scope>
</reference>
<dbReference type="EMBL" id="OV651825">
    <property type="protein sequence ID" value="CAH1102799.1"/>
    <property type="molecule type" value="Genomic_DNA"/>
</dbReference>
<dbReference type="PANTHER" id="PTHR48051:SF1">
    <property type="entry name" value="RAS SUPPRESSOR PROTEIN 1"/>
    <property type="match status" value="1"/>
</dbReference>